<proteinExistence type="predicted"/>
<evidence type="ECO:0000313" key="3">
    <source>
        <dbReference type="EMBL" id="OES45881.1"/>
    </source>
</evidence>
<dbReference type="InterPro" id="IPR036269">
    <property type="entry name" value="Rho_N_sf"/>
</dbReference>
<gene>
    <name evidence="3" type="ORF">BA724_03150</name>
</gene>
<protein>
    <recommendedName>
        <fullName evidence="2">YqbF C-terminal domain-containing protein</fullName>
    </recommendedName>
</protein>
<dbReference type="STRING" id="1714016.BA724_03150"/>
<organism evidence="3 4">
    <name type="scientific">Domibacillus iocasae</name>
    <dbReference type="NCBI Taxonomy" id="1714016"/>
    <lineage>
        <taxon>Bacteria</taxon>
        <taxon>Bacillati</taxon>
        <taxon>Bacillota</taxon>
        <taxon>Bacilli</taxon>
        <taxon>Bacillales</taxon>
        <taxon>Bacillaceae</taxon>
        <taxon>Domibacillus</taxon>
    </lineage>
</organism>
<dbReference type="AlphaFoldDB" id="A0A1E7DS22"/>
<name>A0A1E7DS22_9BACI</name>
<feature type="region of interest" description="Disordered" evidence="1">
    <location>
        <begin position="23"/>
        <end position="47"/>
    </location>
</feature>
<reference evidence="3 4" key="1">
    <citation type="submission" date="2016-06" db="EMBL/GenBank/DDBJ databases">
        <title>Domibacillus iocasae genome sequencing.</title>
        <authorList>
            <person name="Verma A."/>
            <person name="Pal Y."/>
            <person name="Ojha A.K."/>
            <person name="Krishnamurthi S."/>
        </authorList>
    </citation>
    <scope>NUCLEOTIDE SEQUENCE [LARGE SCALE GENOMIC DNA]</scope>
    <source>
        <strain evidence="3 4">DSM 29979</strain>
    </source>
</reference>
<dbReference type="Pfam" id="PF21488">
    <property type="entry name" value="YqbF_HeH"/>
    <property type="match status" value="1"/>
</dbReference>
<dbReference type="SUPFAM" id="SSF68912">
    <property type="entry name" value="Rho N-terminal domain-like"/>
    <property type="match status" value="1"/>
</dbReference>
<evidence type="ECO:0000256" key="1">
    <source>
        <dbReference type="SAM" id="MobiDB-lite"/>
    </source>
</evidence>
<dbReference type="InterPro" id="IPR048424">
    <property type="entry name" value="YqbF_HeH"/>
</dbReference>
<keyword evidence="4" id="KW-1185">Reference proteome</keyword>
<feature type="domain" description="YqbF C-terminal" evidence="2">
    <location>
        <begin position="40"/>
        <end position="78"/>
    </location>
</feature>
<evidence type="ECO:0000313" key="4">
    <source>
        <dbReference type="Proteomes" id="UP000095658"/>
    </source>
</evidence>
<dbReference type="Gene3D" id="1.10.720.10">
    <property type="match status" value="1"/>
</dbReference>
<evidence type="ECO:0000259" key="2">
    <source>
        <dbReference type="Pfam" id="PF21488"/>
    </source>
</evidence>
<comment type="caution">
    <text evidence="3">The sequence shown here is derived from an EMBL/GenBank/DDBJ whole genome shotgun (WGS) entry which is preliminary data.</text>
</comment>
<accession>A0A1E7DS22</accession>
<dbReference type="Proteomes" id="UP000095658">
    <property type="component" value="Unassembled WGS sequence"/>
</dbReference>
<sequence>MANTQKEADEIMETGYFELVESATDEGVPGNTPPSGEKHTKTSLKKLSAEEQKDLIIELGGEVEGTNNEDERVALILQLQEAGE</sequence>
<dbReference type="EMBL" id="MAMP01000012">
    <property type="protein sequence ID" value="OES45881.1"/>
    <property type="molecule type" value="Genomic_DNA"/>
</dbReference>